<comment type="similarity">
    <text evidence="2">Belongs to the oligopeptide OPT transporter family.</text>
</comment>
<evidence type="ECO:0000256" key="3">
    <source>
        <dbReference type="ARBA" id="ARBA00022448"/>
    </source>
</evidence>
<organism evidence="10 11">
    <name type="scientific">Obba rivulosa</name>
    <dbReference type="NCBI Taxonomy" id="1052685"/>
    <lineage>
        <taxon>Eukaryota</taxon>
        <taxon>Fungi</taxon>
        <taxon>Dikarya</taxon>
        <taxon>Basidiomycota</taxon>
        <taxon>Agaricomycotina</taxon>
        <taxon>Agaricomycetes</taxon>
        <taxon>Polyporales</taxon>
        <taxon>Gelatoporiaceae</taxon>
        <taxon>Obba</taxon>
    </lineage>
</organism>
<feature type="transmembrane region" description="Helical" evidence="9">
    <location>
        <begin position="668"/>
        <end position="685"/>
    </location>
</feature>
<proteinExistence type="inferred from homology"/>
<accession>A0A8E2ARW5</accession>
<evidence type="ECO:0000256" key="6">
    <source>
        <dbReference type="ARBA" id="ARBA00022927"/>
    </source>
</evidence>
<dbReference type="EMBL" id="KV722576">
    <property type="protein sequence ID" value="OCH85567.1"/>
    <property type="molecule type" value="Genomic_DNA"/>
</dbReference>
<keyword evidence="4 9" id="KW-0812">Transmembrane</keyword>
<keyword evidence="7 9" id="KW-1133">Transmembrane helix</keyword>
<evidence type="ECO:0000256" key="4">
    <source>
        <dbReference type="ARBA" id="ARBA00022692"/>
    </source>
</evidence>
<evidence type="ECO:0000313" key="11">
    <source>
        <dbReference type="Proteomes" id="UP000250043"/>
    </source>
</evidence>
<feature type="transmembrane region" description="Helical" evidence="9">
    <location>
        <begin position="552"/>
        <end position="575"/>
    </location>
</feature>
<reference evidence="10 11" key="1">
    <citation type="submission" date="2016-07" db="EMBL/GenBank/DDBJ databases">
        <title>Draft genome of the white-rot fungus Obba rivulosa 3A-2.</title>
        <authorList>
            <consortium name="DOE Joint Genome Institute"/>
            <person name="Miettinen O."/>
            <person name="Riley R."/>
            <person name="Acob R."/>
            <person name="Barry K."/>
            <person name="Cullen D."/>
            <person name="De Vries R."/>
            <person name="Hainaut M."/>
            <person name="Hatakka A."/>
            <person name="Henrissat B."/>
            <person name="Hilden K."/>
            <person name="Kuo R."/>
            <person name="Labutti K."/>
            <person name="Lipzen A."/>
            <person name="Makela M.R."/>
            <person name="Sandor L."/>
            <person name="Spatafora J.W."/>
            <person name="Grigoriev I.V."/>
            <person name="Hibbett D.S."/>
        </authorList>
    </citation>
    <scope>NUCLEOTIDE SEQUENCE [LARGE SCALE GENOMIC DNA]</scope>
    <source>
        <strain evidence="10 11">3A-2</strain>
    </source>
</reference>
<dbReference type="NCBIfam" id="TIGR00727">
    <property type="entry name" value="ISP4_OPT"/>
    <property type="match status" value="1"/>
</dbReference>
<dbReference type="OrthoDB" id="9986677at2759"/>
<feature type="transmembrane region" description="Helical" evidence="9">
    <location>
        <begin position="283"/>
        <end position="304"/>
    </location>
</feature>
<dbReference type="GO" id="GO:0016020">
    <property type="term" value="C:membrane"/>
    <property type="evidence" value="ECO:0007669"/>
    <property type="project" value="UniProtKB-SubCell"/>
</dbReference>
<feature type="transmembrane region" description="Helical" evidence="9">
    <location>
        <begin position="442"/>
        <end position="462"/>
    </location>
</feature>
<dbReference type="NCBIfam" id="TIGR00728">
    <property type="entry name" value="OPT_sfam"/>
    <property type="match status" value="1"/>
</dbReference>
<feature type="transmembrane region" description="Helical" evidence="9">
    <location>
        <begin position="468"/>
        <end position="489"/>
    </location>
</feature>
<dbReference type="Pfam" id="PF03169">
    <property type="entry name" value="OPT"/>
    <property type="match status" value="1"/>
</dbReference>
<keyword evidence="6" id="KW-0653">Protein transport</keyword>
<feature type="transmembrane region" description="Helical" evidence="9">
    <location>
        <begin position="101"/>
        <end position="120"/>
    </location>
</feature>
<evidence type="ECO:0000256" key="7">
    <source>
        <dbReference type="ARBA" id="ARBA00022989"/>
    </source>
</evidence>
<comment type="subcellular location">
    <subcellularLocation>
        <location evidence="1">Membrane</location>
        <topology evidence="1">Multi-pass membrane protein</topology>
    </subcellularLocation>
</comment>
<keyword evidence="8 9" id="KW-0472">Membrane</keyword>
<dbReference type="InterPro" id="IPR004648">
    <property type="entry name" value="Oligpept_transpt"/>
</dbReference>
<dbReference type="GO" id="GO:0015031">
    <property type="term" value="P:protein transport"/>
    <property type="evidence" value="ECO:0007669"/>
    <property type="project" value="UniProtKB-KW"/>
</dbReference>
<gene>
    <name evidence="10" type="ORF">OBBRIDRAFT_838866</name>
</gene>
<dbReference type="Proteomes" id="UP000250043">
    <property type="component" value="Unassembled WGS sequence"/>
</dbReference>
<keyword evidence="3" id="KW-0813">Transport</keyword>
<dbReference type="PANTHER" id="PTHR22601">
    <property type="entry name" value="ISP4 LIKE PROTEIN"/>
    <property type="match status" value="1"/>
</dbReference>
<feature type="transmembrane region" description="Helical" evidence="9">
    <location>
        <begin position="180"/>
        <end position="201"/>
    </location>
</feature>
<feature type="transmembrane region" description="Helical" evidence="9">
    <location>
        <begin position="587"/>
        <end position="607"/>
    </location>
</feature>
<feature type="transmembrane region" description="Helical" evidence="9">
    <location>
        <begin position="389"/>
        <end position="410"/>
    </location>
</feature>
<protein>
    <submittedName>
        <fullName evidence="10">OPT oligopeptide transporter</fullName>
    </submittedName>
</protein>
<dbReference type="AlphaFoldDB" id="A0A8E2ARW5"/>
<keyword evidence="5" id="KW-0571">Peptide transport</keyword>
<feature type="transmembrane region" description="Helical" evidence="9">
    <location>
        <begin position="76"/>
        <end position="95"/>
    </location>
</feature>
<sequence>MASSVEDLQSNQSFNEKSDIEKTRLKVDEIVAIAEFDDPNIDKDAIVFEDDSPYPEVRSAVANTDDPSMPVSSLRVWVLGIIWAIIIPGMNQFFFFRFPSVTVSGIVAQLLSFPVGRAWARFMPRKKIFGIQLNPGPFNVKEHVLITIMASVGSGSAYATDIVAVQRVYYNQQYNFSYQWMVVMSTQLIGFSIGGICRRFLVQPPSMIWPANLVTCALFNTLHQQVYAGMGNRGGMSRERFFFVAFGCALCWYFFPGYLFQALSFFNWVCWIAPNNIVVNQLFGYSSGLGMSLVTFDWAQIAYIGSPLATPWWAEANIAGGFVFFFWIVVPILYYTNTWYSTFMPISSRNSFDRFGNSYNVTAIINDDATLNLAKYEAYSPLFLSTTFAVSYGLSFASITATLTHTFLYFRKQIWVQSRRSMSEQPDIHARLMSKYKQVPEWWYAIIFVTMFVFGIISIEVWNTQFPVWAFVLSLIVSFVYTIPIGMIQAITNQQIGLNVITELIIGYALPGRPIAMMMFKTWGYITMAQALTFASDFKLGHYMKVPPRPMFWGQVAATIVAGTVQLGVQAWMFTHIPDICSPSQPNGFICPSTEVFGTASIIWGVIGPARQFSKGQIYYGLIFFFLIGALCPLAGWLISLRWPNSWTKYINFPVIFSGTGAIPPATAFNYVPWTIVGFVFNYVIRRRHFSWWTKYNYVLSAALDSGLAVAAILIFFCLQYPKNNTIGADTIQKWWGNTVSFDNADGLALPLRALASGEAFGPSKW</sequence>
<evidence type="ECO:0000256" key="9">
    <source>
        <dbReference type="SAM" id="Phobius"/>
    </source>
</evidence>
<feature type="transmembrane region" description="Helical" evidence="9">
    <location>
        <begin position="316"/>
        <end position="335"/>
    </location>
</feature>
<evidence type="ECO:0000256" key="5">
    <source>
        <dbReference type="ARBA" id="ARBA00022856"/>
    </source>
</evidence>
<feature type="transmembrane region" description="Helical" evidence="9">
    <location>
        <begin position="619"/>
        <end position="639"/>
    </location>
</feature>
<dbReference type="GO" id="GO:0035673">
    <property type="term" value="F:oligopeptide transmembrane transporter activity"/>
    <property type="evidence" value="ECO:0007669"/>
    <property type="project" value="InterPro"/>
</dbReference>
<evidence type="ECO:0000256" key="1">
    <source>
        <dbReference type="ARBA" id="ARBA00004141"/>
    </source>
</evidence>
<evidence type="ECO:0000313" key="10">
    <source>
        <dbReference type="EMBL" id="OCH85567.1"/>
    </source>
</evidence>
<keyword evidence="11" id="KW-1185">Reference proteome</keyword>
<name>A0A8E2ARW5_9APHY</name>
<evidence type="ECO:0000256" key="8">
    <source>
        <dbReference type="ARBA" id="ARBA00023136"/>
    </source>
</evidence>
<evidence type="ECO:0000256" key="2">
    <source>
        <dbReference type="ARBA" id="ARBA00008807"/>
    </source>
</evidence>
<feature type="transmembrane region" description="Helical" evidence="9">
    <location>
        <begin position="697"/>
        <end position="717"/>
    </location>
</feature>
<dbReference type="InterPro" id="IPR004813">
    <property type="entry name" value="OPT"/>
</dbReference>
<feature type="transmembrane region" description="Helical" evidence="9">
    <location>
        <begin position="241"/>
        <end position="263"/>
    </location>
</feature>